<accession>A0A392SQL9</accession>
<name>A0A392SQL9_9FABA</name>
<reference evidence="1 2" key="1">
    <citation type="journal article" date="2018" name="Front. Plant Sci.">
        <title>Red Clover (Trifolium pratense) and Zigzag Clover (T. medium) - A Picture of Genomic Similarities and Differences.</title>
        <authorList>
            <person name="Dluhosova J."/>
            <person name="Istvanek J."/>
            <person name="Nedelnik J."/>
            <person name="Repkova J."/>
        </authorList>
    </citation>
    <scope>NUCLEOTIDE SEQUENCE [LARGE SCALE GENOMIC DNA]</scope>
    <source>
        <strain evidence="2">cv. 10/8</strain>
        <tissue evidence="1">Leaf</tissue>
    </source>
</reference>
<dbReference type="EMBL" id="LXQA010424913">
    <property type="protein sequence ID" value="MCI50979.1"/>
    <property type="molecule type" value="Genomic_DNA"/>
</dbReference>
<keyword evidence="2" id="KW-1185">Reference proteome</keyword>
<proteinExistence type="predicted"/>
<evidence type="ECO:0000313" key="2">
    <source>
        <dbReference type="Proteomes" id="UP000265520"/>
    </source>
</evidence>
<protein>
    <submittedName>
        <fullName evidence="1">Uncharacterized protein</fullName>
    </submittedName>
</protein>
<sequence length="40" mass="4205">MLLATTIVDVVSITTAYPVGASPITENNSRSLLAVSWKAN</sequence>
<evidence type="ECO:0000313" key="1">
    <source>
        <dbReference type="EMBL" id="MCI50979.1"/>
    </source>
</evidence>
<feature type="non-terminal residue" evidence="1">
    <location>
        <position position="40"/>
    </location>
</feature>
<organism evidence="1 2">
    <name type="scientific">Trifolium medium</name>
    <dbReference type="NCBI Taxonomy" id="97028"/>
    <lineage>
        <taxon>Eukaryota</taxon>
        <taxon>Viridiplantae</taxon>
        <taxon>Streptophyta</taxon>
        <taxon>Embryophyta</taxon>
        <taxon>Tracheophyta</taxon>
        <taxon>Spermatophyta</taxon>
        <taxon>Magnoliopsida</taxon>
        <taxon>eudicotyledons</taxon>
        <taxon>Gunneridae</taxon>
        <taxon>Pentapetalae</taxon>
        <taxon>rosids</taxon>
        <taxon>fabids</taxon>
        <taxon>Fabales</taxon>
        <taxon>Fabaceae</taxon>
        <taxon>Papilionoideae</taxon>
        <taxon>50 kb inversion clade</taxon>
        <taxon>NPAAA clade</taxon>
        <taxon>Hologalegina</taxon>
        <taxon>IRL clade</taxon>
        <taxon>Trifolieae</taxon>
        <taxon>Trifolium</taxon>
    </lineage>
</organism>
<dbReference type="Proteomes" id="UP000265520">
    <property type="component" value="Unassembled WGS sequence"/>
</dbReference>
<dbReference type="AlphaFoldDB" id="A0A392SQL9"/>
<comment type="caution">
    <text evidence="1">The sequence shown here is derived from an EMBL/GenBank/DDBJ whole genome shotgun (WGS) entry which is preliminary data.</text>
</comment>